<dbReference type="EMBL" id="CAJVQA010000401">
    <property type="protein sequence ID" value="CAG8472977.1"/>
    <property type="molecule type" value="Genomic_DNA"/>
</dbReference>
<keyword evidence="1" id="KW-0812">Transmembrane</keyword>
<name>A0A9N8W0N4_9GLOM</name>
<keyword evidence="1" id="KW-0472">Membrane</keyword>
<proteinExistence type="predicted"/>
<evidence type="ECO:0000256" key="1">
    <source>
        <dbReference type="SAM" id="Phobius"/>
    </source>
</evidence>
<dbReference type="Proteomes" id="UP000789759">
    <property type="component" value="Unassembled WGS sequence"/>
</dbReference>
<sequence>MIITIFGFDDGKLLIVTSNQTHFYLLQLHFIHQNGSILPINYEGSINLSNSSAWVLYDIEPLAINHMILLYYNKNDPKEDLTMFGTIINSQGKITQDNITSLYHFNINDANVNPTFITSFSDISKSFVVTHRRPNYLSWTKYRFAEDSGIASPISNGLNKIPVRYPISNSTNISAFYRYDAPDYSIYAHFIRDSLDIPNEQFLLYQSYDNTIKYYGSIRCQAGLYSLNFQSNICIYFEFAVYDNNTASQFTRFIRFSSSGSVIEVGTLPNNSTGDYNPGKIVIQSVVPLPYGGAIKFKSTTYKLYDNSPLDHHELRVQTSNLDNITISGEILYDIPDVELSRYGVFNNNTLWFTQFNNTYDLTLITFNVKRVYNDFGYGNAAIISSYPKLSSSVPISFNDLISITFNFSIVPSSGNISIYQIINQNNVLLRQTYSASSYCNVYNYTTLSCPIFSSTFNQINSNYVVVADDNFVRMSSFNEPLRGIKMGIWHVMTSQSSVMGSIRLSENGTDYFNALNPDEKSSFISSLTEELVQSLSTDTSRLYFTGHVNVDLTTPQQQKLCELKIIDSKDLSQPNAKQIMDDINELIKHKYVTILATLPHAGYIDETYPFKPTPNFYNEVAEAKYYLISFGLGFVVLIILCILAYHRHNRKSLMNKCWHLKINPNCLHTPRCSTDDADSQCKRGSTENLLSVLSPNCIHKPKCSIKTDTPCFSDFIKNYSQNQNGLLVILGVLLYLLYSPVQMWKFYYSHFGGFEMFNAPFSKKARDYIFIGKIITIIIDSIPWLIIQ</sequence>
<evidence type="ECO:0000313" key="2">
    <source>
        <dbReference type="EMBL" id="CAG8472977.1"/>
    </source>
</evidence>
<feature type="transmembrane region" description="Helical" evidence="1">
    <location>
        <begin position="727"/>
        <end position="749"/>
    </location>
</feature>
<comment type="caution">
    <text evidence="2">The sequence shown here is derived from an EMBL/GenBank/DDBJ whole genome shotgun (WGS) entry which is preliminary data.</text>
</comment>
<feature type="transmembrane region" description="Helical" evidence="1">
    <location>
        <begin position="769"/>
        <end position="788"/>
    </location>
</feature>
<accession>A0A9N8W0N4</accession>
<keyword evidence="3" id="KW-1185">Reference proteome</keyword>
<keyword evidence="1" id="KW-1133">Transmembrane helix</keyword>
<feature type="transmembrane region" description="Helical" evidence="1">
    <location>
        <begin position="626"/>
        <end position="646"/>
    </location>
</feature>
<evidence type="ECO:0000313" key="3">
    <source>
        <dbReference type="Proteomes" id="UP000789759"/>
    </source>
</evidence>
<reference evidence="2" key="1">
    <citation type="submission" date="2021-06" db="EMBL/GenBank/DDBJ databases">
        <authorList>
            <person name="Kallberg Y."/>
            <person name="Tangrot J."/>
            <person name="Rosling A."/>
        </authorList>
    </citation>
    <scope>NUCLEOTIDE SEQUENCE</scope>
    <source>
        <strain evidence="2">FL966</strain>
    </source>
</reference>
<gene>
    <name evidence="2" type="ORF">CPELLU_LOCUS1163</name>
</gene>
<organism evidence="2 3">
    <name type="scientific">Cetraspora pellucida</name>
    <dbReference type="NCBI Taxonomy" id="1433469"/>
    <lineage>
        <taxon>Eukaryota</taxon>
        <taxon>Fungi</taxon>
        <taxon>Fungi incertae sedis</taxon>
        <taxon>Mucoromycota</taxon>
        <taxon>Glomeromycotina</taxon>
        <taxon>Glomeromycetes</taxon>
        <taxon>Diversisporales</taxon>
        <taxon>Gigasporaceae</taxon>
        <taxon>Cetraspora</taxon>
    </lineage>
</organism>
<dbReference type="AlphaFoldDB" id="A0A9N8W0N4"/>
<dbReference type="OrthoDB" id="2438293at2759"/>
<protein>
    <submittedName>
        <fullName evidence="2">14603_t:CDS:1</fullName>
    </submittedName>
</protein>